<proteinExistence type="predicted"/>
<name>A0A9Q0SA52_9DIPT</name>
<reference evidence="3" key="1">
    <citation type="submission" date="2022-07" db="EMBL/GenBank/DDBJ databases">
        <authorList>
            <person name="Trinca V."/>
            <person name="Uliana J.V.C."/>
            <person name="Torres T.T."/>
            <person name="Ward R.J."/>
            <person name="Monesi N."/>
        </authorList>
    </citation>
    <scope>NUCLEOTIDE SEQUENCE</scope>
    <source>
        <strain evidence="3">HSMRA1968</strain>
        <tissue evidence="3">Whole embryos</tissue>
    </source>
</reference>
<comment type="caution">
    <text evidence="3">The sequence shown here is derived from an EMBL/GenBank/DDBJ whole genome shotgun (WGS) entry which is preliminary data.</text>
</comment>
<dbReference type="PANTHER" id="PTHR13076:SF9">
    <property type="entry name" value="COILED-COIL AND C2 DOMAIN-CONTAINING PROTEIN 1-LIKE"/>
    <property type="match status" value="1"/>
</dbReference>
<feature type="domain" description="DM14" evidence="2">
    <location>
        <begin position="100"/>
        <end position="157"/>
    </location>
</feature>
<evidence type="ECO:0000313" key="3">
    <source>
        <dbReference type="EMBL" id="KAJ6649988.1"/>
    </source>
</evidence>
<dbReference type="PANTHER" id="PTHR13076">
    <property type="entry name" value="COILED-COIL AND C2 DOMAIN-CONTAINING PROTEIN 1-LIKE"/>
    <property type="match status" value="1"/>
</dbReference>
<sequence length="170" mass="18517">MSANVNGKSSDDENHGLAKSELENSTEGKPNLKSQISLVDLERIVADTLKVVEQADEPDDDGDVDDPELLKELSEIIEPASNQHQVDEVLPTAVAGEIPALLKQRIEMYKLAEENASSANECSRVRRLCRGLSTLETMLKDSLAGKAINVEDIPPEVVVTKKDSVPVENK</sequence>
<dbReference type="Proteomes" id="UP001151699">
    <property type="component" value="Chromosome A"/>
</dbReference>
<gene>
    <name evidence="3" type="primary">l(2)gd1_1</name>
    <name evidence="3" type="ORF">Bhyg_05231</name>
</gene>
<organism evidence="3 4">
    <name type="scientific">Pseudolycoriella hygida</name>
    <dbReference type="NCBI Taxonomy" id="35572"/>
    <lineage>
        <taxon>Eukaryota</taxon>
        <taxon>Metazoa</taxon>
        <taxon>Ecdysozoa</taxon>
        <taxon>Arthropoda</taxon>
        <taxon>Hexapoda</taxon>
        <taxon>Insecta</taxon>
        <taxon>Pterygota</taxon>
        <taxon>Neoptera</taxon>
        <taxon>Endopterygota</taxon>
        <taxon>Diptera</taxon>
        <taxon>Nematocera</taxon>
        <taxon>Sciaroidea</taxon>
        <taxon>Sciaridae</taxon>
        <taxon>Pseudolycoriella</taxon>
    </lineage>
</organism>
<feature type="compositionally biased region" description="Polar residues" evidence="1">
    <location>
        <begin position="23"/>
        <end position="33"/>
    </location>
</feature>
<dbReference type="AlphaFoldDB" id="A0A9Q0SA52"/>
<dbReference type="OrthoDB" id="19996at2759"/>
<keyword evidence="4" id="KW-1185">Reference proteome</keyword>
<evidence type="ECO:0000313" key="4">
    <source>
        <dbReference type="Proteomes" id="UP001151699"/>
    </source>
</evidence>
<dbReference type="GO" id="GO:0001227">
    <property type="term" value="F:DNA-binding transcription repressor activity, RNA polymerase II-specific"/>
    <property type="evidence" value="ECO:0007669"/>
    <property type="project" value="InterPro"/>
</dbReference>
<dbReference type="SMART" id="SM00685">
    <property type="entry name" value="DM14"/>
    <property type="match status" value="1"/>
</dbReference>
<accession>A0A9Q0SA52</accession>
<dbReference type="Pfam" id="PF21528">
    <property type="entry name" value="CC2D1A-B_DM14"/>
    <property type="match status" value="1"/>
</dbReference>
<evidence type="ECO:0000256" key="1">
    <source>
        <dbReference type="SAM" id="MobiDB-lite"/>
    </source>
</evidence>
<feature type="region of interest" description="Disordered" evidence="1">
    <location>
        <begin position="1"/>
        <end position="33"/>
    </location>
</feature>
<dbReference type="InterPro" id="IPR006608">
    <property type="entry name" value="CC2D1A/B_DM14"/>
</dbReference>
<feature type="compositionally biased region" description="Basic and acidic residues" evidence="1">
    <location>
        <begin position="9"/>
        <end position="22"/>
    </location>
</feature>
<evidence type="ECO:0000259" key="2">
    <source>
        <dbReference type="SMART" id="SM00685"/>
    </source>
</evidence>
<dbReference type="InterPro" id="IPR039725">
    <property type="entry name" value="CC2D1A/B"/>
</dbReference>
<dbReference type="EMBL" id="WJQU01000001">
    <property type="protein sequence ID" value="KAJ6649988.1"/>
    <property type="molecule type" value="Genomic_DNA"/>
</dbReference>
<protein>
    <submittedName>
        <fullName evidence="3">Coiled-coil and C2 domain-containing protein 1-like</fullName>
    </submittedName>
</protein>